<keyword evidence="2" id="KW-1185">Reference proteome</keyword>
<dbReference type="OrthoDB" id="6619405at2759"/>
<proteinExistence type="predicted"/>
<protein>
    <submittedName>
        <fullName evidence="1">Uncharacterized protein</fullName>
    </submittedName>
</protein>
<name>A0A5E4MS81_9HEMI</name>
<sequence length="175" mass="19791">MVNKSTFNHPITLAENLELVIMDNKIIQFDSGVGDTGKLLLALFVFGISYINERFLHGLASKPGLLENMDTANLSLVHLCYVAERKISGIFFNETDGHTLTEFCALRTKSHTYTLDRVEKIKVKDIRCHVVKNHITFNGHKQCLFGDVELDARIGIMFLYGRSITNSDRSQQTNI</sequence>
<evidence type="ECO:0000313" key="2">
    <source>
        <dbReference type="Proteomes" id="UP000325440"/>
    </source>
</evidence>
<dbReference type="EMBL" id="CABPRJ010000954">
    <property type="protein sequence ID" value="VVC32252.1"/>
    <property type="molecule type" value="Genomic_DNA"/>
</dbReference>
<accession>A0A5E4MS81</accession>
<organism evidence="1 2">
    <name type="scientific">Cinara cedri</name>
    <dbReference type="NCBI Taxonomy" id="506608"/>
    <lineage>
        <taxon>Eukaryota</taxon>
        <taxon>Metazoa</taxon>
        <taxon>Ecdysozoa</taxon>
        <taxon>Arthropoda</taxon>
        <taxon>Hexapoda</taxon>
        <taxon>Insecta</taxon>
        <taxon>Pterygota</taxon>
        <taxon>Neoptera</taxon>
        <taxon>Paraneoptera</taxon>
        <taxon>Hemiptera</taxon>
        <taxon>Sternorrhyncha</taxon>
        <taxon>Aphidomorpha</taxon>
        <taxon>Aphidoidea</taxon>
        <taxon>Aphididae</taxon>
        <taxon>Lachninae</taxon>
        <taxon>Cinara</taxon>
    </lineage>
</organism>
<dbReference type="AlphaFoldDB" id="A0A5E4MS81"/>
<evidence type="ECO:0000313" key="1">
    <source>
        <dbReference type="EMBL" id="VVC32252.1"/>
    </source>
</evidence>
<reference evidence="1 2" key="1">
    <citation type="submission" date="2019-08" db="EMBL/GenBank/DDBJ databases">
        <authorList>
            <person name="Alioto T."/>
            <person name="Alioto T."/>
            <person name="Gomez Garrido J."/>
        </authorList>
    </citation>
    <scope>NUCLEOTIDE SEQUENCE [LARGE SCALE GENOMIC DNA]</scope>
</reference>
<dbReference type="Proteomes" id="UP000325440">
    <property type="component" value="Unassembled WGS sequence"/>
</dbReference>
<gene>
    <name evidence="1" type="ORF">CINCED_3A012426</name>
</gene>